<proteinExistence type="predicted"/>
<sequence>MGNKIKFSCITMLFEVAFSTNTRISVPRINDVIHSTTCLGSNQTVIMAAFI</sequence>
<dbReference type="EMBL" id="GBRH01198943">
    <property type="protein sequence ID" value="JAD98952.1"/>
    <property type="molecule type" value="Transcribed_RNA"/>
</dbReference>
<reference evidence="1" key="1">
    <citation type="submission" date="2014-09" db="EMBL/GenBank/DDBJ databases">
        <authorList>
            <person name="Magalhaes I.L.F."/>
            <person name="Oliveira U."/>
            <person name="Santos F.R."/>
            <person name="Vidigal T.H.D.A."/>
            <person name="Brescovit A.D."/>
            <person name="Santos A.J."/>
        </authorList>
    </citation>
    <scope>NUCLEOTIDE SEQUENCE</scope>
    <source>
        <tissue evidence="1">Shoot tissue taken approximately 20 cm above the soil surface</tissue>
    </source>
</reference>
<protein>
    <submittedName>
        <fullName evidence="1">Uncharacterized protein</fullName>
    </submittedName>
</protein>
<organism evidence="1">
    <name type="scientific">Arundo donax</name>
    <name type="common">Giant reed</name>
    <name type="synonym">Donax arundinaceus</name>
    <dbReference type="NCBI Taxonomy" id="35708"/>
    <lineage>
        <taxon>Eukaryota</taxon>
        <taxon>Viridiplantae</taxon>
        <taxon>Streptophyta</taxon>
        <taxon>Embryophyta</taxon>
        <taxon>Tracheophyta</taxon>
        <taxon>Spermatophyta</taxon>
        <taxon>Magnoliopsida</taxon>
        <taxon>Liliopsida</taxon>
        <taxon>Poales</taxon>
        <taxon>Poaceae</taxon>
        <taxon>PACMAD clade</taxon>
        <taxon>Arundinoideae</taxon>
        <taxon>Arundineae</taxon>
        <taxon>Arundo</taxon>
    </lineage>
</organism>
<evidence type="ECO:0000313" key="1">
    <source>
        <dbReference type="EMBL" id="JAD98952.1"/>
    </source>
</evidence>
<accession>A0A0A9ESD9</accession>
<reference evidence="1" key="2">
    <citation type="journal article" date="2015" name="Data Brief">
        <title>Shoot transcriptome of the giant reed, Arundo donax.</title>
        <authorList>
            <person name="Barrero R.A."/>
            <person name="Guerrero F.D."/>
            <person name="Moolhuijzen P."/>
            <person name="Goolsby J.A."/>
            <person name="Tidwell J."/>
            <person name="Bellgard S.E."/>
            <person name="Bellgard M.I."/>
        </authorList>
    </citation>
    <scope>NUCLEOTIDE SEQUENCE</scope>
    <source>
        <tissue evidence="1">Shoot tissue taken approximately 20 cm above the soil surface</tissue>
    </source>
</reference>
<name>A0A0A9ESD9_ARUDO</name>
<dbReference type="AlphaFoldDB" id="A0A0A9ESD9"/>